<reference evidence="1" key="2">
    <citation type="journal article" date="2021" name="J. Neurosci.">
        <title>Neuromodulation Can Be Simple: Myoinhibitory Peptide, Contained in Dedicated Regulatory Pathways, Is the Only Neurally-Mediated Peptide Modulator of Stick Insect Leg Muscle.</title>
        <authorList>
            <person name="Liessem S."/>
            <person name="Kowatschew D."/>
            <person name="Dippel S."/>
            <person name="Blanke A."/>
            <person name="Korsching S."/>
            <person name="Guschlbauer C."/>
            <person name="Hooper S.L."/>
            <person name="Predel R."/>
            <person name="Buschges A."/>
        </authorList>
    </citation>
    <scope>NUCLEOTIDE SEQUENCE</scope>
</reference>
<dbReference type="AlphaFoldDB" id="A0A8K1VRY9"/>
<protein>
    <submittedName>
        <fullName evidence="1">HanSolin</fullName>
    </submittedName>
</protein>
<reference evidence="1" key="1">
    <citation type="journal article" date="2018" name="J. Proteome Res.">
        <title>Transcriptomic and Neuropeptidomic Analysis of the Stick Insect, Carausius morosus.</title>
        <authorList>
            <person name="Liessem S"/>
            <person name="Ragionieri L"/>
            <person name="Neupert S"/>
            <person name="Buschges A"/>
            <person name="Predel R."/>
        </authorList>
    </citation>
    <scope>NUCLEOTIDE SEQUENCE</scope>
</reference>
<evidence type="ECO:0000313" key="1">
    <source>
        <dbReference type="EMBL" id="UES72914.1"/>
    </source>
</evidence>
<sequence length="139" mass="15634">MVLVQGGGRQLTIAPAGDMLWPLLVLGQVVVLVMSRPSYQGVLEPVKDEVWLTRVPELLQNGWIDVYTSDKYTDTDMPDPSKRALSMLSRWRPFSGFMSRYMQPRAPPANVLPDNSDLVSAETRGALRPLGQPLRWGRR</sequence>
<dbReference type="EMBL" id="MT879288">
    <property type="protein sequence ID" value="UES72914.1"/>
    <property type="molecule type" value="mRNA"/>
</dbReference>
<proteinExistence type="evidence at transcript level"/>
<organism evidence="1">
    <name type="scientific">Carausius morosus</name>
    <name type="common">Indian stick insect</name>
    <name type="synonym">Dixippus morosus</name>
    <dbReference type="NCBI Taxonomy" id="7022"/>
    <lineage>
        <taxon>Eukaryota</taxon>
        <taxon>Metazoa</taxon>
        <taxon>Ecdysozoa</taxon>
        <taxon>Arthropoda</taxon>
        <taxon>Hexapoda</taxon>
        <taxon>Insecta</taxon>
        <taxon>Pterygota</taxon>
        <taxon>Neoptera</taxon>
        <taxon>Polyneoptera</taxon>
        <taxon>Phasmatodea</taxon>
        <taxon>Verophasmatodea</taxon>
        <taxon>Anareolatae</taxon>
        <taxon>Lonchodidae</taxon>
        <taxon>Lonchodinae</taxon>
        <taxon>Carausius</taxon>
    </lineage>
</organism>
<name>A0A8K1VRY9_CARMO</name>
<accession>A0A8K1VRY9</accession>